<accession>A0ABW4G0Y3</accession>
<comment type="caution">
    <text evidence="1">The sequence shown here is derived from an EMBL/GenBank/DDBJ whole genome shotgun (WGS) entry which is preliminary data.</text>
</comment>
<keyword evidence="2" id="KW-1185">Reference proteome</keyword>
<sequence length="72" mass="7774">MAIPGYDLDALRATFPGWSFFCSDAGVFYATRSGIQLRKAQIDAGLQQTVSAEDVGTFVALLQDQQARAVMS</sequence>
<evidence type="ECO:0000313" key="1">
    <source>
        <dbReference type="EMBL" id="MFD1536225.1"/>
    </source>
</evidence>
<dbReference type="Proteomes" id="UP001597097">
    <property type="component" value="Unassembled WGS sequence"/>
</dbReference>
<dbReference type="EMBL" id="JBHUCM010000005">
    <property type="protein sequence ID" value="MFD1536225.1"/>
    <property type="molecule type" value="Genomic_DNA"/>
</dbReference>
<proteinExistence type="predicted"/>
<gene>
    <name evidence="1" type="ORF">ACFSJ0_04210</name>
</gene>
<protein>
    <submittedName>
        <fullName evidence="1">Uncharacterized protein</fullName>
    </submittedName>
</protein>
<name>A0ABW4G0Y3_9ACTN</name>
<evidence type="ECO:0000313" key="2">
    <source>
        <dbReference type="Proteomes" id="UP001597097"/>
    </source>
</evidence>
<organism evidence="1 2">
    <name type="scientific">Nonomuraea guangzhouensis</name>
    <dbReference type="NCBI Taxonomy" id="1291555"/>
    <lineage>
        <taxon>Bacteria</taxon>
        <taxon>Bacillati</taxon>
        <taxon>Actinomycetota</taxon>
        <taxon>Actinomycetes</taxon>
        <taxon>Streptosporangiales</taxon>
        <taxon>Streptosporangiaceae</taxon>
        <taxon>Nonomuraea</taxon>
    </lineage>
</organism>
<dbReference type="RefSeq" id="WP_219533713.1">
    <property type="nucleotide sequence ID" value="NZ_JAHKRM010000019.1"/>
</dbReference>
<reference evidence="2" key="1">
    <citation type="journal article" date="2019" name="Int. J. Syst. Evol. Microbiol.">
        <title>The Global Catalogue of Microorganisms (GCM) 10K type strain sequencing project: providing services to taxonomists for standard genome sequencing and annotation.</title>
        <authorList>
            <consortium name="The Broad Institute Genomics Platform"/>
            <consortium name="The Broad Institute Genome Sequencing Center for Infectious Disease"/>
            <person name="Wu L."/>
            <person name="Ma J."/>
        </authorList>
    </citation>
    <scope>NUCLEOTIDE SEQUENCE [LARGE SCALE GENOMIC DNA]</scope>
    <source>
        <strain evidence="2">CGMCC 1.15399</strain>
    </source>
</reference>